<evidence type="ECO:0000313" key="1">
    <source>
        <dbReference type="EMBL" id="OUM48538.1"/>
    </source>
</evidence>
<comment type="caution">
    <text evidence="1">The sequence shown here is derived from an EMBL/GenBank/DDBJ whole genome shotgun (WGS) entry which is preliminary data.</text>
</comment>
<proteinExistence type="predicted"/>
<evidence type="ECO:0000313" key="2">
    <source>
        <dbReference type="Proteomes" id="UP000195321"/>
    </source>
</evidence>
<name>A0A1Y3MDK0_9BACI</name>
<protein>
    <submittedName>
        <fullName evidence="1">Uncharacterized protein</fullName>
    </submittedName>
</protein>
<dbReference type="RefSeq" id="WP_016112429.1">
    <property type="nucleotide sequence ID" value="NZ_CP189809.1"/>
</dbReference>
<dbReference type="AlphaFoldDB" id="A0A1Y3MDK0"/>
<accession>A0A1Y3MDK0</accession>
<reference evidence="1 2" key="1">
    <citation type="submission" date="2017-02" db="EMBL/GenBank/DDBJ databases">
        <title>Bacillus pseudomycoides isolate FSL K6-0042.</title>
        <authorList>
            <person name="Kovac J."/>
        </authorList>
    </citation>
    <scope>NUCLEOTIDE SEQUENCE [LARGE SCALE GENOMIC DNA]</scope>
    <source>
        <strain evidence="1 2">FSL K6-0042</strain>
    </source>
</reference>
<organism evidence="1 2">
    <name type="scientific">Bacillus pseudomycoides</name>
    <dbReference type="NCBI Taxonomy" id="64104"/>
    <lineage>
        <taxon>Bacteria</taxon>
        <taxon>Bacillati</taxon>
        <taxon>Bacillota</taxon>
        <taxon>Bacilli</taxon>
        <taxon>Bacillales</taxon>
        <taxon>Bacillaceae</taxon>
        <taxon>Bacillus</taxon>
        <taxon>Bacillus cereus group</taxon>
    </lineage>
</organism>
<sequence>MGSQKQHIIVTPTKSIGVSLVLTFLFGSFGMLYSTIIGAIIMIIIELIVGIVTFGIGLFVTHFICMVWGAIAAHNYNQRLLNGTNTYTS</sequence>
<gene>
    <name evidence="1" type="ORF">BW425_12825</name>
</gene>
<dbReference type="Proteomes" id="UP000195321">
    <property type="component" value="Unassembled WGS sequence"/>
</dbReference>
<dbReference type="EMBL" id="MWPX01000012">
    <property type="protein sequence ID" value="OUM48538.1"/>
    <property type="molecule type" value="Genomic_DNA"/>
</dbReference>